<accession>A0ABQ7G8H8</accession>
<sequence>MKSKNTPQSLPRCHPSGRWGPAPAASLHHPLRQRTCVQRPWRPSHHRHGLPPPLICCVGACPSRPPPPPAPHHYHPPKSACNCNHM</sequence>
<dbReference type="EMBL" id="MU069995">
    <property type="protein sequence ID" value="KAF5830911.1"/>
    <property type="molecule type" value="Genomic_DNA"/>
</dbReference>
<evidence type="ECO:0008006" key="4">
    <source>
        <dbReference type="Google" id="ProtNLM"/>
    </source>
</evidence>
<name>A0ABQ7G8H8_DUNSA</name>
<evidence type="ECO:0000313" key="2">
    <source>
        <dbReference type="EMBL" id="KAF5830911.1"/>
    </source>
</evidence>
<evidence type="ECO:0000313" key="3">
    <source>
        <dbReference type="Proteomes" id="UP000815325"/>
    </source>
</evidence>
<reference evidence="2" key="1">
    <citation type="submission" date="2017-08" db="EMBL/GenBank/DDBJ databases">
        <authorList>
            <person name="Polle J.E."/>
            <person name="Barry K."/>
            <person name="Cushman J."/>
            <person name="Schmutz J."/>
            <person name="Tran D."/>
            <person name="Hathwaick L.T."/>
            <person name="Yim W.C."/>
            <person name="Jenkins J."/>
            <person name="Mckie-Krisberg Z.M."/>
            <person name="Prochnik S."/>
            <person name="Lindquist E."/>
            <person name="Dockter R.B."/>
            <person name="Adam C."/>
            <person name="Molina H."/>
            <person name="Bunkerborg J."/>
            <person name="Jin E."/>
            <person name="Buchheim M."/>
            <person name="Magnuson J."/>
        </authorList>
    </citation>
    <scope>NUCLEOTIDE SEQUENCE</scope>
    <source>
        <strain evidence="2">CCAP 19/18</strain>
    </source>
</reference>
<proteinExistence type="predicted"/>
<dbReference type="Proteomes" id="UP000815325">
    <property type="component" value="Unassembled WGS sequence"/>
</dbReference>
<comment type="caution">
    <text evidence="2">The sequence shown here is derived from an EMBL/GenBank/DDBJ whole genome shotgun (WGS) entry which is preliminary data.</text>
</comment>
<evidence type="ECO:0000256" key="1">
    <source>
        <dbReference type="SAM" id="MobiDB-lite"/>
    </source>
</evidence>
<feature type="region of interest" description="Disordered" evidence="1">
    <location>
        <begin position="67"/>
        <end position="86"/>
    </location>
</feature>
<gene>
    <name evidence="2" type="ORF">DUNSADRAFT_13900</name>
</gene>
<keyword evidence="3" id="KW-1185">Reference proteome</keyword>
<feature type="region of interest" description="Disordered" evidence="1">
    <location>
        <begin position="1"/>
        <end position="31"/>
    </location>
</feature>
<organism evidence="2 3">
    <name type="scientific">Dunaliella salina</name>
    <name type="common">Green alga</name>
    <name type="synonym">Protococcus salinus</name>
    <dbReference type="NCBI Taxonomy" id="3046"/>
    <lineage>
        <taxon>Eukaryota</taxon>
        <taxon>Viridiplantae</taxon>
        <taxon>Chlorophyta</taxon>
        <taxon>core chlorophytes</taxon>
        <taxon>Chlorophyceae</taxon>
        <taxon>CS clade</taxon>
        <taxon>Chlamydomonadales</taxon>
        <taxon>Dunaliellaceae</taxon>
        <taxon>Dunaliella</taxon>
    </lineage>
</organism>
<protein>
    <recommendedName>
        <fullName evidence="4">Encoded protein</fullName>
    </recommendedName>
</protein>